<dbReference type="InterPro" id="IPR042104">
    <property type="entry name" value="PKS_dehydratase_sf"/>
</dbReference>
<dbReference type="PANTHER" id="PTHR43775">
    <property type="entry name" value="FATTY ACID SYNTHASE"/>
    <property type="match status" value="1"/>
</dbReference>
<dbReference type="EMBL" id="JAGINW010000001">
    <property type="protein sequence ID" value="MBP2329147.1"/>
    <property type="molecule type" value="Genomic_DNA"/>
</dbReference>
<dbReference type="InterPro" id="IPR036291">
    <property type="entry name" value="NAD(P)-bd_dom_sf"/>
</dbReference>
<keyword evidence="8" id="KW-0012">Acyltransferase</keyword>
<dbReference type="Gene3D" id="3.30.70.3290">
    <property type="match status" value="1"/>
</dbReference>
<keyword evidence="7" id="KW-0511">Multifunctional enzyme</keyword>
<dbReference type="InterPro" id="IPR006162">
    <property type="entry name" value="Ppantetheine_attach_site"/>
</dbReference>
<accession>A0ABS4TXL6</accession>
<dbReference type="Gene3D" id="3.90.180.10">
    <property type="entry name" value="Medium-chain alcohol dehydrogenases, catalytic domain"/>
    <property type="match status" value="1"/>
</dbReference>
<comment type="pathway">
    <text evidence="2">Antibiotic biosynthesis.</text>
</comment>
<dbReference type="PROSITE" id="PS00606">
    <property type="entry name" value="KS3_1"/>
    <property type="match status" value="1"/>
</dbReference>
<dbReference type="SMART" id="SM00822">
    <property type="entry name" value="PKS_KR"/>
    <property type="match status" value="1"/>
</dbReference>
<dbReference type="Pfam" id="PF08659">
    <property type="entry name" value="KR"/>
    <property type="match status" value="1"/>
</dbReference>
<dbReference type="Pfam" id="PF00698">
    <property type="entry name" value="Acyl_transf_1"/>
    <property type="match status" value="1"/>
</dbReference>
<keyword evidence="14" id="KW-1185">Reference proteome</keyword>
<dbReference type="InterPro" id="IPR013968">
    <property type="entry name" value="PKS_KR"/>
</dbReference>
<feature type="domain" description="Ketosynthase family 3 (KS3)" evidence="11">
    <location>
        <begin position="33"/>
        <end position="459"/>
    </location>
</feature>
<dbReference type="Gene3D" id="3.40.47.10">
    <property type="match status" value="1"/>
</dbReference>
<dbReference type="InterPro" id="IPR016039">
    <property type="entry name" value="Thiolase-like"/>
</dbReference>
<dbReference type="PROSITE" id="PS00012">
    <property type="entry name" value="PHOSPHOPANTETHEINE"/>
    <property type="match status" value="1"/>
</dbReference>
<dbReference type="SUPFAM" id="SSF47336">
    <property type="entry name" value="ACP-like"/>
    <property type="match status" value="1"/>
</dbReference>
<feature type="active site" description="Proton acceptor; for dehydratase activity" evidence="9">
    <location>
        <position position="943"/>
    </location>
</feature>
<protein>
    <submittedName>
        <fullName evidence="13">Acyl transferase domain-containing protein/NADPH:quinone reductase-like Zn-dependent oxidoreductase</fullName>
    </submittedName>
</protein>
<dbReference type="InterPro" id="IPR020806">
    <property type="entry name" value="PKS_PP-bd"/>
</dbReference>
<dbReference type="InterPro" id="IPR020841">
    <property type="entry name" value="PKS_Beta-ketoAc_synthase_dom"/>
</dbReference>
<dbReference type="InterPro" id="IPR009081">
    <property type="entry name" value="PP-bd_ACP"/>
</dbReference>
<feature type="region of interest" description="C-terminal hotdog fold" evidence="9">
    <location>
        <begin position="1039"/>
        <end position="1170"/>
    </location>
</feature>
<dbReference type="Pfam" id="PF02801">
    <property type="entry name" value="Ketoacyl-synt_C"/>
    <property type="match status" value="1"/>
</dbReference>
<keyword evidence="6" id="KW-0045">Antibiotic biosynthesis</keyword>
<dbReference type="Gene3D" id="3.10.129.110">
    <property type="entry name" value="Polyketide synthase dehydratase"/>
    <property type="match status" value="1"/>
</dbReference>
<comment type="caution">
    <text evidence="13">The sequence shown here is derived from an EMBL/GenBank/DDBJ whole genome shotgun (WGS) entry which is preliminary data.</text>
</comment>
<dbReference type="InterPro" id="IPR016035">
    <property type="entry name" value="Acyl_Trfase/lysoPLipase"/>
</dbReference>
<dbReference type="CDD" id="cd05195">
    <property type="entry name" value="enoyl_red"/>
    <property type="match status" value="1"/>
</dbReference>
<dbReference type="InterPro" id="IPR049552">
    <property type="entry name" value="PKS_DH_N"/>
</dbReference>
<proteinExistence type="predicted"/>
<dbReference type="SMART" id="SM00827">
    <property type="entry name" value="PKS_AT"/>
    <property type="match status" value="1"/>
</dbReference>
<dbReference type="Pfam" id="PF00550">
    <property type="entry name" value="PP-binding"/>
    <property type="match status" value="1"/>
</dbReference>
<dbReference type="InterPro" id="IPR011032">
    <property type="entry name" value="GroES-like_sf"/>
</dbReference>
<dbReference type="SMART" id="SM00825">
    <property type="entry name" value="PKS_KS"/>
    <property type="match status" value="1"/>
</dbReference>
<comment type="cofactor">
    <cofactor evidence="1">
        <name>pantetheine 4'-phosphate</name>
        <dbReference type="ChEBI" id="CHEBI:47942"/>
    </cofactor>
</comment>
<sequence length="2067" mass="215075">MADDDKVLGYLKRVTADLHTVRGRLREVEDAEREPIAVVGMSCRFGGGIDTPESLWRLLTDGKDAVGPFPTDRGWDLDALFHPDQDRAGTSVTGRGAFLTDAAGFDADFFGVSPREALAMDPQQRVLLELAWEAFEHAGIDPLPLRGSRTGVFVGTNGQDYATLATGDAHEVEGYLGTGNSASVASGRVAYTFGFEGPAITVDTACSSSLVTLHLATHALRRGECSMALAGGATIMATTGMFTEFSRQRGLAPDGRCKAFAAAADGTAWGEGAGIVLLERLSDAVRAGHRVLAVVRGSSVNQDGASNGLTAPNGPAQQRVIRAALASALLAASEVDVVEAHGTGTALGDPIEAQALLATYGQQRGQGGPALLGSVKSNIGHTAAAAGVAGVIKMVLALRHGVVPATLHVDAPTPHVEWAAGEVELVTETRPWPETGAPRRAAVSAFGMSGTNAHVVLEQAPALDAPVARAPVALGTEGLLPWVVSGHSAAGLRRQAARLRRFVAASDADPADIGWSLAATRAGLPHRAVVFAEDRDGFLAELDAVAAGTPGAVEGVAGQDRPGVVFVFPGQGAQWAGMATELLASSPVFAAAMGECAAALAPHVDWDLVDVVRDASSLERVDVVQPALWAVMVSLAALWRSLGVEPAAVVGHSQGEIAAACVSGVLSLADGAQLVSLRSKMIAEELAGRGGMMSVAAPAADVADLLGPGAWVAALNGPDATVVAGDVEALAAVEAAAAEAGLRTRTIPVDYASHTPHVEPLRDRLVALAAPITHHAGTVPMYSTVTPGPAEFDDTYWYRNLRDQVRFAETVEVLLAAGNTTFLEVSPHPVLATAIAGDTAVVGTLRRDDGGPRRVLTALAELWVSGVDPDWRAVFGDAMTVDLPTYAFERERFWLRGGPAHGVPAGVSAPEHPLLTAGVALADDSAVYTGRLSLATMPWLADHTVMGEFVVAGTAIVDLVLRTGGDRLDELVLHHPLTLPRDGAVDLQVHVDAPDDDGRREVRVYSGPGEWTCHATGLLTESTVDAPVTGPESWPPAGATPVDLDGLYDRLDDLGYCYGPLFRGLRAVWSAGDKVYAEVALPAGTETEGFAVHPALLDAALHARFAADGHDGQGGLPFSFSGVRVHASGATTARVRLAPDGSVTLTDTAGQPVVTVDAVTSRPAAAQRMPDGLFELDWTELSLPDGPDPDVVTLSCPPGEGDPVHATRDVVASVLGEVRKRLDGEETLVVVTSGGVAVTPGERVRDLSHAAARGLVRSAQSEHPNRIVQVDVDTMPESAAALPRVFAAALASGEPEVAVRGGAGWVPRLRRVVADALPVPDAGAWSLDLNAAGSLDGLGLVPCPEVTQPLGPGEVRVGVRATGVNFRDVLVALGMVTIGDDVSFRSAGFGCEGAGVVLETGPGVTGLAVGDHVFGLLSGSYGGPVAVGDRRQLARMPAGWSFAAAASVPTTFLTAYYGLVDIGGLRAGESLLVHAAAGGVGMAAVQLARHFGVEVYATASEPKWPAVRELGVPEERIASSRSLEFGTRFPTVDVVLNSLAREFVDTSIDLLGDGGRFVEMGKTDIRDADAVAARWPGVRYQAFDLGEAGPDRVQDILAELVPLFEQGVLTPLPVTAWDVRQAPEAFRHMSQAKHTGKVVLTVSPSIADGTVLVTGGTGLVGSLVARHLVTAHGVQNLVLASRQGQNAPGAAELTMLGAGVRVVACDVADRDAVAALLADIPDLRGVVHAAGALDDGVVTELTEERLDAVFRPKVDAAWHLHELTKDRDLGLFALFSSAAGVFGAPGQGNYAAANAFLDALAEHRHRAGLPARSLSWGLWADRSAMTGDLDQADLDRMARSGVHPLGADHGLALFDAATAHHRPHTLPVDLRPRQFTGTVPALLRALVRTTFQPAAAEPRTGNLGDRLANLSIEDGMRLLTDLVRTQAAAVLGHHSPDAVLADRPFKDLGFDSLTAVELRNRLGTGTGLRLPVTVVFDHPTPAALAGMLRRELVPEVDPVRLAASAIDSLAALLTGVPAGDEARPELTVRLRALLADWTATEQSADTDLATATDAELFELMDSKPWSV</sequence>
<dbReference type="SUPFAM" id="SSF52151">
    <property type="entry name" value="FabD/lysophospholipase-like"/>
    <property type="match status" value="1"/>
</dbReference>
<keyword evidence="4" id="KW-0597">Phosphoprotein</keyword>
<dbReference type="InterPro" id="IPR001227">
    <property type="entry name" value="Ac_transferase_dom_sf"/>
</dbReference>
<dbReference type="InterPro" id="IPR020843">
    <property type="entry name" value="ER"/>
</dbReference>
<evidence type="ECO:0000256" key="4">
    <source>
        <dbReference type="ARBA" id="ARBA00022553"/>
    </source>
</evidence>
<dbReference type="InterPro" id="IPR036736">
    <property type="entry name" value="ACP-like_sf"/>
</dbReference>
<dbReference type="PROSITE" id="PS52019">
    <property type="entry name" value="PKS_MFAS_DH"/>
    <property type="match status" value="1"/>
</dbReference>
<dbReference type="InterPro" id="IPR016036">
    <property type="entry name" value="Malonyl_transacylase_ACP-bd"/>
</dbReference>
<dbReference type="InterPro" id="IPR055123">
    <property type="entry name" value="SpnB-like_Rossmann"/>
</dbReference>
<evidence type="ECO:0000259" key="10">
    <source>
        <dbReference type="PROSITE" id="PS50075"/>
    </source>
</evidence>
<dbReference type="PANTHER" id="PTHR43775:SF51">
    <property type="entry name" value="INACTIVE PHENOLPHTHIOCEROL SYNTHESIS POLYKETIDE SYNTHASE TYPE I PKS1-RELATED"/>
    <property type="match status" value="1"/>
</dbReference>
<dbReference type="Pfam" id="PF13602">
    <property type="entry name" value="ADH_zinc_N_2"/>
    <property type="match status" value="1"/>
</dbReference>
<dbReference type="Pfam" id="PF16197">
    <property type="entry name" value="KAsynt_C_assoc"/>
    <property type="match status" value="1"/>
</dbReference>
<dbReference type="InterPro" id="IPR002364">
    <property type="entry name" value="Quin_OxRdtase/zeta-crystal_CS"/>
</dbReference>
<dbReference type="Pfam" id="PF00109">
    <property type="entry name" value="ketoacyl-synt"/>
    <property type="match status" value="1"/>
</dbReference>
<keyword evidence="5" id="KW-0808">Transferase</keyword>
<evidence type="ECO:0000256" key="3">
    <source>
        <dbReference type="ARBA" id="ARBA00022450"/>
    </source>
</evidence>
<organism evidence="13 14">
    <name type="scientific">Kibdelosporangium banguiense</name>
    <dbReference type="NCBI Taxonomy" id="1365924"/>
    <lineage>
        <taxon>Bacteria</taxon>
        <taxon>Bacillati</taxon>
        <taxon>Actinomycetota</taxon>
        <taxon>Actinomycetes</taxon>
        <taxon>Pseudonocardiales</taxon>
        <taxon>Pseudonocardiaceae</taxon>
        <taxon>Kibdelosporangium</taxon>
    </lineage>
</organism>
<feature type="active site" description="Proton donor; for dehydratase activity" evidence="9">
    <location>
        <position position="1098"/>
    </location>
</feature>
<evidence type="ECO:0000313" key="14">
    <source>
        <dbReference type="Proteomes" id="UP001519332"/>
    </source>
</evidence>
<keyword evidence="3" id="KW-0596">Phosphopantetheine</keyword>
<dbReference type="SMART" id="SM00826">
    <property type="entry name" value="PKS_DH"/>
    <property type="match status" value="1"/>
</dbReference>
<dbReference type="InterPro" id="IPR050091">
    <property type="entry name" value="PKS_NRPS_Biosynth_Enz"/>
</dbReference>
<evidence type="ECO:0000259" key="12">
    <source>
        <dbReference type="PROSITE" id="PS52019"/>
    </source>
</evidence>
<evidence type="ECO:0000256" key="1">
    <source>
        <dbReference type="ARBA" id="ARBA00001957"/>
    </source>
</evidence>
<dbReference type="PROSITE" id="PS52004">
    <property type="entry name" value="KS3_2"/>
    <property type="match status" value="1"/>
</dbReference>
<dbReference type="PROSITE" id="PS50075">
    <property type="entry name" value="CARRIER"/>
    <property type="match status" value="1"/>
</dbReference>
<dbReference type="InterPro" id="IPR014030">
    <property type="entry name" value="Ketoacyl_synth_N"/>
</dbReference>
<dbReference type="Proteomes" id="UP001519332">
    <property type="component" value="Unassembled WGS sequence"/>
</dbReference>
<dbReference type="SMART" id="SM00823">
    <property type="entry name" value="PKS_PP"/>
    <property type="match status" value="1"/>
</dbReference>
<dbReference type="CDD" id="cd08956">
    <property type="entry name" value="KR_3_FAS_SDR_x"/>
    <property type="match status" value="1"/>
</dbReference>
<evidence type="ECO:0000313" key="13">
    <source>
        <dbReference type="EMBL" id="MBP2329147.1"/>
    </source>
</evidence>
<evidence type="ECO:0000256" key="7">
    <source>
        <dbReference type="ARBA" id="ARBA00023268"/>
    </source>
</evidence>
<feature type="domain" description="Carrier" evidence="10">
    <location>
        <begin position="1917"/>
        <end position="1992"/>
    </location>
</feature>
<name>A0ABS4TXL6_9PSEU</name>
<dbReference type="Pfam" id="PF08240">
    <property type="entry name" value="ADH_N"/>
    <property type="match status" value="1"/>
</dbReference>
<dbReference type="SUPFAM" id="SSF55048">
    <property type="entry name" value="Probable ACP-binding domain of malonyl-CoA ACP transacylase"/>
    <property type="match status" value="1"/>
</dbReference>
<dbReference type="Gene3D" id="3.40.366.10">
    <property type="entry name" value="Malonyl-Coenzyme A Acyl Carrier Protein, domain 2"/>
    <property type="match status" value="1"/>
</dbReference>
<dbReference type="Pfam" id="PF14765">
    <property type="entry name" value="PS-DH"/>
    <property type="match status" value="1"/>
</dbReference>
<evidence type="ECO:0000256" key="8">
    <source>
        <dbReference type="ARBA" id="ARBA00023315"/>
    </source>
</evidence>
<dbReference type="PROSITE" id="PS01162">
    <property type="entry name" value="QOR_ZETA_CRYSTAL"/>
    <property type="match status" value="1"/>
</dbReference>
<dbReference type="Pfam" id="PF08990">
    <property type="entry name" value="Docking"/>
    <property type="match status" value="1"/>
</dbReference>
<evidence type="ECO:0000259" key="11">
    <source>
        <dbReference type="PROSITE" id="PS52004"/>
    </source>
</evidence>
<dbReference type="InterPro" id="IPR014043">
    <property type="entry name" value="Acyl_transferase_dom"/>
</dbReference>
<dbReference type="InterPro" id="IPR014031">
    <property type="entry name" value="Ketoacyl_synth_C"/>
</dbReference>
<gene>
    <name evidence="13" type="ORF">JOF56_009532</name>
</gene>
<dbReference type="SUPFAM" id="SSF50129">
    <property type="entry name" value="GroES-like"/>
    <property type="match status" value="1"/>
</dbReference>
<feature type="region of interest" description="N-terminal hotdog fold" evidence="9">
    <location>
        <begin position="912"/>
        <end position="1026"/>
    </location>
</feature>
<dbReference type="Pfam" id="PF21089">
    <property type="entry name" value="PKS_DH_N"/>
    <property type="match status" value="1"/>
</dbReference>
<dbReference type="SUPFAM" id="SSF53901">
    <property type="entry name" value="Thiolase-like"/>
    <property type="match status" value="1"/>
</dbReference>
<dbReference type="InterPro" id="IPR013154">
    <property type="entry name" value="ADH-like_N"/>
</dbReference>
<feature type="domain" description="PKS/mFAS DH" evidence="12">
    <location>
        <begin position="912"/>
        <end position="1170"/>
    </location>
</feature>
<dbReference type="InterPro" id="IPR020807">
    <property type="entry name" value="PKS_DH"/>
</dbReference>
<dbReference type="InterPro" id="IPR049900">
    <property type="entry name" value="PKS_mFAS_DH"/>
</dbReference>
<dbReference type="Pfam" id="PF22953">
    <property type="entry name" value="SpnB_Rossmann"/>
    <property type="match status" value="1"/>
</dbReference>
<dbReference type="SMART" id="SM01294">
    <property type="entry name" value="PKS_PP_betabranch"/>
    <property type="match status" value="1"/>
</dbReference>
<evidence type="ECO:0000256" key="2">
    <source>
        <dbReference type="ARBA" id="ARBA00004792"/>
    </source>
</evidence>
<dbReference type="InterPro" id="IPR015083">
    <property type="entry name" value="NorB/c/GfsB-D-like_docking"/>
</dbReference>
<dbReference type="Gene3D" id="3.40.50.720">
    <property type="entry name" value="NAD(P)-binding Rossmann-like Domain"/>
    <property type="match status" value="1"/>
</dbReference>
<dbReference type="SMART" id="SM00829">
    <property type="entry name" value="PKS_ER"/>
    <property type="match status" value="1"/>
</dbReference>
<evidence type="ECO:0000256" key="6">
    <source>
        <dbReference type="ARBA" id="ARBA00023194"/>
    </source>
</evidence>
<dbReference type="InterPro" id="IPR032821">
    <property type="entry name" value="PKS_assoc"/>
</dbReference>
<dbReference type="Gene3D" id="1.10.1200.10">
    <property type="entry name" value="ACP-like"/>
    <property type="match status" value="1"/>
</dbReference>
<dbReference type="InterPro" id="IPR018201">
    <property type="entry name" value="Ketoacyl_synth_AS"/>
</dbReference>
<dbReference type="InterPro" id="IPR049551">
    <property type="entry name" value="PKS_DH_C"/>
</dbReference>
<dbReference type="InterPro" id="IPR057326">
    <property type="entry name" value="KR_dom"/>
</dbReference>
<dbReference type="CDD" id="cd00833">
    <property type="entry name" value="PKS"/>
    <property type="match status" value="1"/>
</dbReference>
<dbReference type="SUPFAM" id="SSF51735">
    <property type="entry name" value="NAD(P)-binding Rossmann-fold domains"/>
    <property type="match status" value="3"/>
</dbReference>
<reference evidence="13 14" key="1">
    <citation type="submission" date="2021-03" db="EMBL/GenBank/DDBJ databases">
        <title>Sequencing the genomes of 1000 actinobacteria strains.</title>
        <authorList>
            <person name="Klenk H.-P."/>
        </authorList>
    </citation>
    <scope>NUCLEOTIDE SEQUENCE [LARGE SCALE GENOMIC DNA]</scope>
    <source>
        <strain evidence="13 14">DSM 46670</strain>
    </source>
</reference>
<evidence type="ECO:0000256" key="5">
    <source>
        <dbReference type="ARBA" id="ARBA00022679"/>
    </source>
</evidence>
<evidence type="ECO:0000256" key="9">
    <source>
        <dbReference type="PROSITE-ProRule" id="PRU01363"/>
    </source>
</evidence>